<dbReference type="Gene3D" id="3.30.360.10">
    <property type="entry name" value="Dihydrodipicolinate Reductase, domain 2"/>
    <property type="match status" value="1"/>
</dbReference>
<evidence type="ECO:0000256" key="7">
    <source>
        <dbReference type="ARBA" id="ARBA00022697"/>
    </source>
</evidence>
<dbReference type="PANTHER" id="PTHR43331:SF1">
    <property type="entry name" value="HOMOSERINE DEHYDROGENASE"/>
    <property type="match status" value="1"/>
</dbReference>
<keyword evidence="9" id="KW-0486">Methionine biosynthesis</keyword>
<dbReference type="InterPro" id="IPR005106">
    <property type="entry name" value="Asp/hSer_DH_NAD-bd"/>
</dbReference>
<keyword evidence="7" id="KW-0791">Threonine biosynthesis</keyword>
<comment type="pathway">
    <text evidence="2">Amino-acid biosynthesis; L-methionine biosynthesis via de novo pathway; L-homoserine from L-aspartate: step 3/3.</text>
</comment>
<dbReference type="Pfam" id="PF00742">
    <property type="entry name" value="Homoserine_dh"/>
    <property type="match status" value="1"/>
</dbReference>
<sequence>MDVSLVGLGHIGKAVVGILNENHEYFKTRFGSDIHVISVSDSKTTVYDKNGLNLDKVLMYKERGELDEVADVMKMEDIYSLNSDVIVDMSPATKDGLAGMRMYKNAFDSGKQVVTCNKAPLALHWKEIMESSRKQKKNILYESAVGGGVPLFNLNRYSLKSSKLLEFKGQVSSTINFVLNHLMGNVDFHEAIKTAQSMGIAETDYHDDTNGLDGARKTVIIANALLGLDYTLKDVEYDGIENLDNIEYMRNSGEVYRVLSHITAGTNPIIESKIFSIKPGDSMAAMDSLSMGYLEKTDNNDDLMVFEKHDGPLETAAQVVNDILLLA</sequence>
<dbReference type="GO" id="GO:0009086">
    <property type="term" value="P:methionine biosynthetic process"/>
    <property type="evidence" value="ECO:0007669"/>
    <property type="project" value="UniProtKB-KW"/>
</dbReference>
<dbReference type="SUPFAM" id="SSF51735">
    <property type="entry name" value="NAD(P)-binding Rossmann-fold domains"/>
    <property type="match status" value="1"/>
</dbReference>
<name>A0A1V0N2G7_9ARCH</name>
<dbReference type="EC" id="1.1.1.3" evidence="4"/>
<dbReference type="UniPathway" id="UPA00051">
    <property type="reaction ID" value="UER00465"/>
</dbReference>
<evidence type="ECO:0000256" key="10">
    <source>
        <dbReference type="PIRSR" id="PIRSR036497-1"/>
    </source>
</evidence>
<evidence type="ECO:0000256" key="1">
    <source>
        <dbReference type="ARBA" id="ARBA00005056"/>
    </source>
</evidence>
<dbReference type="GeneID" id="16025545"/>
<evidence type="ECO:0000313" key="14">
    <source>
        <dbReference type="EMBL" id="ARD84299.1"/>
    </source>
</evidence>
<dbReference type="GO" id="GO:0004412">
    <property type="term" value="F:homoserine dehydrogenase activity"/>
    <property type="evidence" value="ECO:0007669"/>
    <property type="project" value="UniProtKB-EC"/>
</dbReference>
<evidence type="ECO:0000256" key="3">
    <source>
        <dbReference type="ARBA" id="ARBA00006753"/>
    </source>
</evidence>
<dbReference type="GO" id="GO:0050661">
    <property type="term" value="F:NADP binding"/>
    <property type="evidence" value="ECO:0007669"/>
    <property type="project" value="InterPro"/>
</dbReference>
<dbReference type="Proteomes" id="UP000192050">
    <property type="component" value="Chromosome"/>
</dbReference>
<dbReference type="RefSeq" id="WP_009887399.1">
    <property type="nucleotide sequence ID" value="NZ_CP015363.1"/>
</dbReference>
<feature type="binding site" evidence="11">
    <location>
        <begin position="7"/>
        <end position="12"/>
    </location>
    <ligand>
        <name>NADP(+)</name>
        <dbReference type="ChEBI" id="CHEBI:58349"/>
    </ligand>
</feature>
<keyword evidence="8 15" id="KW-0560">Oxidoreductase</keyword>
<dbReference type="OrthoDB" id="4488at2157"/>
<feature type="domain" description="Homoserine dehydrogenase catalytic" evidence="12">
    <location>
        <begin position="150"/>
        <end position="324"/>
    </location>
</feature>
<keyword evidence="16" id="KW-1185">Reference proteome</keyword>
<dbReference type="KEGG" id="fai:FAD_0378"/>
<dbReference type="PIRSF" id="PIRSF036497">
    <property type="entry name" value="HDH_short"/>
    <property type="match status" value="1"/>
</dbReference>
<comment type="pathway">
    <text evidence="1">Amino-acid biosynthesis; L-threonine biosynthesis; L-threonine from L-aspartate: step 3/5.</text>
</comment>
<dbReference type="Gene3D" id="3.40.50.720">
    <property type="entry name" value="NAD(P)-binding Rossmann-like Domain"/>
    <property type="match status" value="1"/>
</dbReference>
<dbReference type="NCBIfam" id="NF005002">
    <property type="entry name" value="PRK06392.1"/>
    <property type="match status" value="1"/>
</dbReference>
<organism evidence="14 16">
    <name type="scientific">Ferroplasma acidiphilum</name>
    <dbReference type="NCBI Taxonomy" id="74969"/>
    <lineage>
        <taxon>Archaea</taxon>
        <taxon>Methanobacteriati</taxon>
        <taxon>Thermoplasmatota</taxon>
        <taxon>Thermoplasmata</taxon>
        <taxon>Thermoplasmatales</taxon>
        <taxon>Ferroplasmaceae</taxon>
        <taxon>Ferroplasma</taxon>
    </lineage>
</organism>
<dbReference type="GO" id="GO:0009088">
    <property type="term" value="P:threonine biosynthetic process"/>
    <property type="evidence" value="ECO:0007669"/>
    <property type="project" value="UniProtKB-UniPathway"/>
</dbReference>
<evidence type="ECO:0000256" key="2">
    <source>
        <dbReference type="ARBA" id="ARBA00005062"/>
    </source>
</evidence>
<evidence type="ECO:0000256" key="9">
    <source>
        <dbReference type="ARBA" id="ARBA00023167"/>
    </source>
</evidence>
<evidence type="ECO:0000256" key="4">
    <source>
        <dbReference type="ARBA" id="ARBA00013213"/>
    </source>
</evidence>
<evidence type="ECO:0000313" key="15">
    <source>
        <dbReference type="EMBL" id="NOL59346.1"/>
    </source>
</evidence>
<comment type="similarity">
    <text evidence="3">Belongs to the homoserine dehydrogenase family.</text>
</comment>
<evidence type="ECO:0000259" key="12">
    <source>
        <dbReference type="Pfam" id="PF00742"/>
    </source>
</evidence>
<dbReference type="UniPathway" id="UPA00050">
    <property type="reaction ID" value="UER00063"/>
</dbReference>
<evidence type="ECO:0000259" key="13">
    <source>
        <dbReference type="Pfam" id="PF03447"/>
    </source>
</evidence>
<protein>
    <recommendedName>
        <fullName evidence="5">Homoserine dehydrogenase</fullName>
        <ecNumber evidence="4">1.1.1.3</ecNumber>
    </recommendedName>
</protein>
<feature type="active site" description="Proton donor" evidence="10">
    <location>
        <position position="217"/>
    </location>
</feature>
<dbReference type="InterPro" id="IPR022697">
    <property type="entry name" value="HDH_short"/>
</dbReference>
<accession>A0A1V0N2G7</accession>
<evidence type="ECO:0000256" key="6">
    <source>
        <dbReference type="ARBA" id="ARBA00022605"/>
    </source>
</evidence>
<dbReference type="PANTHER" id="PTHR43331">
    <property type="entry name" value="HOMOSERINE DEHYDROGENASE"/>
    <property type="match status" value="1"/>
</dbReference>
<feature type="binding site" evidence="11">
    <location>
        <position position="202"/>
    </location>
    <ligand>
        <name>L-homoserine</name>
        <dbReference type="ChEBI" id="CHEBI:57476"/>
    </ligand>
</feature>
<keyword evidence="11" id="KW-0521">NADP</keyword>
<feature type="domain" description="Aspartate/homoserine dehydrogenase NAD-binding" evidence="13">
    <location>
        <begin position="7"/>
        <end position="142"/>
    </location>
</feature>
<feature type="binding site" evidence="11">
    <location>
        <position position="118"/>
    </location>
    <ligand>
        <name>NADPH</name>
        <dbReference type="ChEBI" id="CHEBI:57783"/>
    </ligand>
</feature>
<evidence type="ECO:0000256" key="8">
    <source>
        <dbReference type="ARBA" id="ARBA00023002"/>
    </source>
</evidence>
<dbReference type="AlphaFoldDB" id="A0A1V0N2G7"/>
<dbReference type="STRING" id="74969.FAD_0378"/>
<dbReference type="InterPro" id="IPR036291">
    <property type="entry name" value="NAD(P)-bd_dom_sf"/>
</dbReference>
<proteinExistence type="inferred from homology"/>
<keyword evidence="6" id="KW-0028">Amino-acid biosynthesis</keyword>
<gene>
    <name evidence="14" type="ORF">FAD_0378</name>
    <name evidence="15" type="ORF">HLB00_00640</name>
</gene>
<dbReference type="EMBL" id="CP015363">
    <property type="protein sequence ID" value="ARD84299.1"/>
    <property type="molecule type" value="Genomic_DNA"/>
</dbReference>
<evidence type="ECO:0000313" key="17">
    <source>
        <dbReference type="Proteomes" id="UP000546917"/>
    </source>
</evidence>
<dbReference type="SUPFAM" id="SSF55347">
    <property type="entry name" value="Glyceraldehyde-3-phosphate dehydrogenase-like, C-terminal domain"/>
    <property type="match status" value="1"/>
</dbReference>
<dbReference type="Proteomes" id="UP000546917">
    <property type="component" value="Unassembled WGS sequence"/>
</dbReference>
<reference evidence="15 17" key="2">
    <citation type="submission" date="2020-05" db="EMBL/GenBank/DDBJ databases">
        <authorList>
            <person name="Zhang R."/>
        </authorList>
    </citation>
    <scope>NUCLEOTIDE SEQUENCE [LARGE SCALE GENOMIC DNA]</scope>
    <source>
        <strain evidence="15 17">DSM 28986</strain>
    </source>
</reference>
<dbReference type="Pfam" id="PF03447">
    <property type="entry name" value="NAD_binding_3"/>
    <property type="match status" value="1"/>
</dbReference>
<reference evidence="14 16" key="1">
    <citation type="submission" date="2011-10" db="EMBL/GenBank/DDBJ databases">
        <title>Metabolic and evolutionary patterns in the extreme acidophile Ferroplasma acidiphilum.</title>
        <authorList>
            <person name="Golyshina O.V."/>
            <person name="Kozyavkin S.A."/>
            <person name="Tatusov R.L."/>
            <person name="Slesarev A.I."/>
            <person name="Golyshin P.N."/>
        </authorList>
    </citation>
    <scope>NUCLEOTIDE SEQUENCE [LARGE SCALE GENOMIC DNA]</scope>
    <source>
        <strain evidence="14">Berkeley</strain>
        <strain evidence="16">Y</strain>
    </source>
</reference>
<dbReference type="EMBL" id="JABGBP010000016">
    <property type="protein sequence ID" value="NOL59346.1"/>
    <property type="molecule type" value="Genomic_DNA"/>
</dbReference>
<evidence type="ECO:0000313" key="16">
    <source>
        <dbReference type="Proteomes" id="UP000192050"/>
    </source>
</evidence>
<dbReference type="InterPro" id="IPR001342">
    <property type="entry name" value="HDH_cat"/>
</dbReference>
<evidence type="ECO:0000256" key="11">
    <source>
        <dbReference type="PIRSR" id="PIRSR036497-2"/>
    </source>
</evidence>
<evidence type="ECO:0000256" key="5">
    <source>
        <dbReference type="ARBA" id="ARBA00013376"/>
    </source>
</evidence>